<keyword evidence="7 8" id="KW-0472">Membrane</keyword>
<keyword evidence="6 8" id="KW-1133">Transmembrane helix</keyword>
<dbReference type="GO" id="GO:0016763">
    <property type="term" value="F:pentosyltransferase activity"/>
    <property type="evidence" value="ECO:0007669"/>
    <property type="project" value="TreeGrafter"/>
</dbReference>
<keyword evidence="5 8" id="KW-0812">Transmembrane</keyword>
<dbReference type="KEGG" id="hhsr:HSR6_1302"/>
<dbReference type="PANTHER" id="PTHR33908:SF3">
    <property type="entry name" value="UNDECAPRENYL PHOSPHATE-ALPHA-4-AMINO-4-DEOXY-L-ARABINOSE ARABINOSYL TRANSFERASE"/>
    <property type="match status" value="1"/>
</dbReference>
<dbReference type="EMBL" id="CP016804">
    <property type="protein sequence ID" value="APE95746.1"/>
    <property type="molecule type" value="Genomic_DNA"/>
</dbReference>
<dbReference type="GO" id="GO:0005886">
    <property type="term" value="C:plasma membrane"/>
    <property type="evidence" value="ECO:0007669"/>
    <property type="project" value="UniProtKB-SubCell"/>
</dbReference>
<dbReference type="PANTHER" id="PTHR33908">
    <property type="entry name" value="MANNOSYLTRANSFERASE YKCB-RELATED"/>
    <property type="match status" value="1"/>
</dbReference>
<dbReference type="InterPro" id="IPR038731">
    <property type="entry name" value="RgtA/B/C-like"/>
</dbReference>
<proteinExistence type="predicted"/>
<evidence type="ECO:0000256" key="7">
    <source>
        <dbReference type="ARBA" id="ARBA00023136"/>
    </source>
</evidence>
<feature type="transmembrane region" description="Helical" evidence="8">
    <location>
        <begin position="196"/>
        <end position="214"/>
    </location>
</feature>
<evidence type="ECO:0000256" key="8">
    <source>
        <dbReference type="SAM" id="Phobius"/>
    </source>
</evidence>
<accession>A0A1J1AC72</accession>
<feature type="transmembrane region" description="Helical" evidence="8">
    <location>
        <begin position="325"/>
        <end position="347"/>
    </location>
</feature>
<gene>
    <name evidence="10" type="ORF">HSR6_1302</name>
</gene>
<evidence type="ECO:0000313" key="10">
    <source>
        <dbReference type="EMBL" id="APE95746.1"/>
    </source>
</evidence>
<evidence type="ECO:0000313" key="11">
    <source>
        <dbReference type="Proteomes" id="UP000186165"/>
    </source>
</evidence>
<keyword evidence="4 10" id="KW-0808">Transferase</keyword>
<sequence>MATLRALLRAGWSQFVADLRTDRFLRYILLLAVVLTGFFFWHRIPNFATRDEFSRILDALVPYGSVIEDPSWESLRSGVVWGRTPFGATTFLYGFLLLPVVVIALFAGQGDAIAALASPAWDFGFYEAWHTTPKWIWTLSIALVRLANVVFAVGSVYLTYRIGVELAARPAGRLASLFLTLSFGFLTIAHEGGEDMPATFLVLLSILLLGRYVRQGDTQQFLAASVTGGLAIGFKLTAAPVIVVIAVAHLLRVHRSGRSGVARLQPRLVLAGALLGLLFILVSFPTAVVGRLDLVVERIVGGSLSRASHPTGPDAPILWWFLRGYLSALGLPLFVGSVTGVAASLWHLRDKPASAPAAVLVFTALFGYLLLFSGWHDFRVHHLLPTIPLAAILLGWTVTRFWDRRPSLAGPLLAVLLITSGLYAGVGVAGYADVPRDNAVSWLETEADEDAVLEVYRRHLQDTAVPHSMTVQHAYGASDSGDTLDPCPTYIQLGYRDLLYLAEDTYYRNGIVRASYVRSLVSEEYGYEIVAEFGPRPPNFVPDRPTPGAYHELLRLGVIPQTDQYADEQELRPNQYTLILEQTGECDESREQPF</sequence>
<feature type="transmembrane region" description="Helical" evidence="8">
    <location>
        <begin position="221"/>
        <end position="248"/>
    </location>
</feature>
<evidence type="ECO:0000256" key="4">
    <source>
        <dbReference type="ARBA" id="ARBA00022679"/>
    </source>
</evidence>
<feature type="transmembrane region" description="Helical" evidence="8">
    <location>
        <begin position="24"/>
        <end position="41"/>
    </location>
</feature>
<dbReference type="RefSeq" id="WP_071933158.1">
    <property type="nucleotide sequence ID" value="NZ_CP016804.1"/>
</dbReference>
<name>A0A1J1AC72_9EURY</name>
<dbReference type="GeneID" id="30417831"/>
<protein>
    <submittedName>
        <fullName evidence="10">Dolichyl-phosphate-mannose-protein mannosyltransferase</fullName>
    </submittedName>
</protein>
<dbReference type="Pfam" id="PF13231">
    <property type="entry name" value="PMT_2"/>
    <property type="match status" value="1"/>
</dbReference>
<feature type="domain" description="Glycosyltransferase RgtA/B/C/D-like" evidence="9">
    <location>
        <begin position="143"/>
        <end position="280"/>
    </location>
</feature>
<dbReference type="GO" id="GO:0008610">
    <property type="term" value="P:lipid biosynthetic process"/>
    <property type="evidence" value="ECO:0007669"/>
    <property type="project" value="UniProtKB-ARBA"/>
</dbReference>
<evidence type="ECO:0000256" key="5">
    <source>
        <dbReference type="ARBA" id="ARBA00022692"/>
    </source>
</evidence>
<feature type="transmembrane region" description="Helical" evidence="8">
    <location>
        <begin position="383"/>
        <end position="402"/>
    </location>
</feature>
<evidence type="ECO:0000256" key="6">
    <source>
        <dbReference type="ARBA" id="ARBA00022989"/>
    </source>
</evidence>
<reference evidence="11" key="1">
    <citation type="submission" date="2016-08" db="EMBL/GenBank/DDBJ databases">
        <title>Discovery of first anaerobic lithoheterotrophic haloarchae widely represented in hypersaline habitats.</title>
        <authorList>
            <person name="Sorokin D.Y."/>
            <person name="Kublanov I.V."/>
            <person name="Roman P."/>
            <person name="Sinninghe Damste J.S."/>
            <person name="Golyshin P.N."/>
            <person name="Rojo D."/>
            <person name="Ciordia S."/>
            <person name="Mena Md.C."/>
            <person name="Ferrer M."/>
            <person name="Smedile F."/>
            <person name="Messina E."/>
            <person name="La Cono V."/>
            <person name="Yakimov M.M."/>
        </authorList>
    </citation>
    <scope>NUCLEOTIDE SEQUENCE [LARGE SCALE GENOMIC DNA]</scope>
    <source>
        <strain evidence="11">HSR6</strain>
    </source>
</reference>
<feature type="transmembrane region" description="Helical" evidence="8">
    <location>
        <begin position="268"/>
        <end position="289"/>
    </location>
</feature>
<dbReference type="GO" id="GO:0010041">
    <property type="term" value="P:response to iron(III) ion"/>
    <property type="evidence" value="ECO:0007669"/>
    <property type="project" value="TreeGrafter"/>
</dbReference>
<evidence type="ECO:0000256" key="1">
    <source>
        <dbReference type="ARBA" id="ARBA00004651"/>
    </source>
</evidence>
<evidence type="ECO:0000256" key="2">
    <source>
        <dbReference type="ARBA" id="ARBA00022475"/>
    </source>
</evidence>
<feature type="transmembrane region" description="Helical" evidence="8">
    <location>
        <begin position="353"/>
        <end position="371"/>
    </location>
</feature>
<evidence type="ECO:0000259" key="9">
    <source>
        <dbReference type="Pfam" id="PF13231"/>
    </source>
</evidence>
<evidence type="ECO:0000256" key="3">
    <source>
        <dbReference type="ARBA" id="ARBA00022676"/>
    </source>
</evidence>
<feature type="transmembrane region" description="Helical" evidence="8">
    <location>
        <begin position="91"/>
        <end position="115"/>
    </location>
</feature>
<comment type="subcellular location">
    <subcellularLocation>
        <location evidence="1">Cell membrane</location>
        <topology evidence="1">Multi-pass membrane protein</topology>
    </subcellularLocation>
</comment>
<keyword evidence="3 10" id="KW-0328">Glycosyltransferase</keyword>
<dbReference type="OrthoDB" id="239143at2157"/>
<keyword evidence="11" id="KW-1185">Reference proteome</keyword>
<dbReference type="InterPro" id="IPR050297">
    <property type="entry name" value="LipidA_mod_glycosyltrf_83"/>
</dbReference>
<feature type="transmembrane region" description="Helical" evidence="8">
    <location>
        <begin position="408"/>
        <end position="432"/>
    </location>
</feature>
<dbReference type="AlphaFoldDB" id="A0A1J1AC72"/>
<keyword evidence="2" id="KW-1003">Cell membrane</keyword>
<feature type="transmembrane region" description="Helical" evidence="8">
    <location>
        <begin position="172"/>
        <end position="190"/>
    </location>
</feature>
<feature type="transmembrane region" description="Helical" evidence="8">
    <location>
        <begin position="135"/>
        <end position="160"/>
    </location>
</feature>
<organism evidence="10 11">
    <name type="scientific">Halodesulfurarchaeum formicicum</name>
    <dbReference type="NCBI Taxonomy" id="1873524"/>
    <lineage>
        <taxon>Archaea</taxon>
        <taxon>Methanobacteriati</taxon>
        <taxon>Methanobacteriota</taxon>
        <taxon>Stenosarchaea group</taxon>
        <taxon>Halobacteria</taxon>
        <taxon>Halobacteriales</taxon>
        <taxon>Halobacteriaceae</taxon>
        <taxon>Halodesulfurarchaeum</taxon>
    </lineage>
</organism>
<dbReference type="Proteomes" id="UP000186165">
    <property type="component" value="Chromosome"/>
</dbReference>